<gene>
    <name evidence="2" type="ORF">HINF_LOCUS4997</name>
    <name evidence="3" type="ORF">HINF_LOCUS73148</name>
</gene>
<protein>
    <submittedName>
        <fullName evidence="2">5' nucleotidase family protein</fullName>
    </submittedName>
    <submittedName>
        <fullName evidence="3">5'_nucleotidase family protein</fullName>
    </submittedName>
</protein>
<accession>A0AA86TJ07</accession>
<dbReference type="Proteomes" id="UP001642409">
    <property type="component" value="Unassembled WGS sequence"/>
</dbReference>
<comment type="caution">
    <text evidence="2">The sequence shown here is derived from an EMBL/GenBank/DDBJ whole genome shotgun (WGS) entry which is preliminary data.</text>
</comment>
<dbReference type="PANTHER" id="PTHR11575">
    <property type="entry name" value="5'-NUCLEOTIDASE-RELATED"/>
    <property type="match status" value="1"/>
</dbReference>
<dbReference type="Pfam" id="PF00149">
    <property type="entry name" value="Metallophos"/>
    <property type="match status" value="1"/>
</dbReference>
<dbReference type="EMBL" id="CATOUU010000129">
    <property type="protein sequence ID" value="CAI9917352.1"/>
    <property type="molecule type" value="Genomic_DNA"/>
</dbReference>
<evidence type="ECO:0000313" key="4">
    <source>
        <dbReference type="Proteomes" id="UP001642409"/>
    </source>
</evidence>
<dbReference type="InterPro" id="IPR006179">
    <property type="entry name" value="5_nucleotidase/apyrase"/>
</dbReference>
<evidence type="ECO:0000259" key="1">
    <source>
        <dbReference type="Pfam" id="PF00149"/>
    </source>
</evidence>
<dbReference type="InterPro" id="IPR029052">
    <property type="entry name" value="Metallo-depent_PP-like"/>
</dbReference>
<dbReference type="EMBL" id="CAXDID020000593">
    <property type="protein sequence ID" value="CAL6105199.1"/>
    <property type="molecule type" value="Genomic_DNA"/>
</dbReference>
<feature type="domain" description="Calcineurin-like phosphoesterase" evidence="1">
    <location>
        <begin position="51"/>
        <end position="147"/>
    </location>
</feature>
<reference evidence="2" key="1">
    <citation type="submission" date="2023-06" db="EMBL/GenBank/DDBJ databases">
        <authorList>
            <person name="Kurt Z."/>
        </authorList>
    </citation>
    <scope>NUCLEOTIDE SEQUENCE</scope>
</reference>
<dbReference type="Gene3D" id="3.60.21.10">
    <property type="match status" value="1"/>
</dbReference>
<name>A0AA86TJ07_9EUKA</name>
<dbReference type="GO" id="GO:0016787">
    <property type="term" value="F:hydrolase activity"/>
    <property type="evidence" value="ECO:0007669"/>
    <property type="project" value="InterPro"/>
</dbReference>
<dbReference type="InterPro" id="IPR004843">
    <property type="entry name" value="Calcineurin-like_PHP"/>
</dbReference>
<organism evidence="2">
    <name type="scientific">Hexamita inflata</name>
    <dbReference type="NCBI Taxonomy" id="28002"/>
    <lineage>
        <taxon>Eukaryota</taxon>
        <taxon>Metamonada</taxon>
        <taxon>Diplomonadida</taxon>
        <taxon>Hexamitidae</taxon>
        <taxon>Hexamitinae</taxon>
        <taxon>Hexamita</taxon>
    </lineage>
</organism>
<dbReference type="AlphaFoldDB" id="A0AA86TJ07"/>
<dbReference type="GO" id="GO:0005829">
    <property type="term" value="C:cytosol"/>
    <property type="evidence" value="ECO:0007669"/>
    <property type="project" value="TreeGrafter"/>
</dbReference>
<evidence type="ECO:0000313" key="3">
    <source>
        <dbReference type="EMBL" id="CAL6105199.1"/>
    </source>
</evidence>
<reference evidence="3 4" key="2">
    <citation type="submission" date="2024-07" db="EMBL/GenBank/DDBJ databases">
        <authorList>
            <person name="Akdeniz Z."/>
        </authorList>
    </citation>
    <scope>NUCLEOTIDE SEQUENCE [LARGE SCALE GENOMIC DNA]</scope>
</reference>
<dbReference type="GO" id="GO:0009166">
    <property type="term" value="P:nucleotide catabolic process"/>
    <property type="evidence" value="ECO:0007669"/>
    <property type="project" value="InterPro"/>
</dbReference>
<keyword evidence="4" id="KW-1185">Reference proteome</keyword>
<sequence length="181" mass="20223">MSRITYPSTPKYQSKIISFLSSFIQPCQLFDGPISLLVLQLYLCLSLPELHVIHVSDIHGGIYGHKDQPELGDIGTLLSYYQRVQQNISSNPEAAMLLIGTGDDCEGTALSGLSEIKCSEIYKFLTKLPFDMMTVGNHDLSQLLWSSCTIFNIISKRNHSGPPTHFTTKLERFLVSPSRTK</sequence>
<dbReference type="SUPFAM" id="SSF56300">
    <property type="entry name" value="Metallo-dependent phosphatases"/>
    <property type="match status" value="1"/>
</dbReference>
<evidence type="ECO:0000313" key="2">
    <source>
        <dbReference type="EMBL" id="CAI9917352.1"/>
    </source>
</evidence>
<dbReference type="PANTHER" id="PTHR11575:SF22">
    <property type="entry name" value="ADL392WP"/>
    <property type="match status" value="1"/>
</dbReference>
<proteinExistence type="predicted"/>